<protein>
    <submittedName>
        <fullName evidence="2">Uncharacterized protein</fullName>
    </submittedName>
</protein>
<evidence type="ECO:0000256" key="1">
    <source>
        <dbReference type="SAM" id="MobiDB-lite"/>
    </source>
</evidence>
<feature type="compositionally biased region" description="Polar residues" evidence="1">
    <location>
        <begin position="44"/>
        <end position="55"/>
    </location>
</feature>
<evidence type="ECO:0000313" key="3">
    <source>
        <dbReference type="Proteomes" id="UP000254937"/>
    </source>
</evidence>
<keyword evidence="3" id="KW-1185">Reference proteome</keyword>
<feature type="region of interest" description="Disordered" evidence="1">
    <location>
        <begin position="37"/>
        <end position="62"/>
    </location>
</feature>
<dbReference type="EMBL" id="KZ851860">
    <property type="protein sequence ID" value="RDK39588.1"/>
    <property type="molecule type" value="Genomic_DNA"/>
</dbReference>
<gene>
    <name evidence="2" type="ORF">M752DRAFT_50688</name>
</gene>
<evidence type="ECO:0000313" key="2">
    <source>
        <dbReference type="EMBL" id="RDK39588.1"/>
    </source>
</evidence>
<sequence length="62" mass="6687">MLIVFCSPLSRASPSQAYPDDSVEWHYSSRACGPGYFQTPGPRRTNSPGCSSTASYERGQAA</sequence>
<dbReference type="AlphaFoldDB" id="A0A370PBM4"/>
<dbReference type="Proteomes" id="UP000254937">
    <property type="component" value="Unassembled WGS sequence"/>
</dbReference>
<name>A0A370PBM4_ASPPH</name>
<reference evidence="2 3" key="1">
    <citation type="submission" date="2018-07" db="EMBL/GenBank/DDBJ databases">
        <title>Section-level genome sequencing of Aspergillus section Nigri to investigate inter- and intra-species variation.</title>
        <authorList>
            <consortium name="DOE Joint Genome Institute"/>
            <person name="Vesth T.C."/>
            <person name="Nybo J.L."/>
            <person name="Theobald S."/>
            <person name="Frisvad J.C."/>
            <person name="Larsen T.O."/>
            <person name="Nielsen K.F."/>
            <person name="Hoof J.B."/>
            <person name="Brandl J."/>
            <person name="Salamov A."/>
            <person name="Riley R."/>
            <person name="Gladden J.M."/>
            <person name="Phatale P."/>
            <person name="Nielsen M.T."/>
            <person name="Lyhne E.K."/>
            <person name="Kogle M.E."/>
            <person name="Strasser K."/>
            <person name="McDonnell E."/>
            <person name="Barry K."/>
            <person name="Clum A."/>
            <person name="Chen C."/>
            <person name="Nolan M."/>
            <person name="Sandor L."/>
            <person name="Kuo A."/>
            <person name="Lipzen A."/>
            <person name="Hainaut M."/>
            <person name="Drula E."/>
            <person name="Tsang A."/>
            <person name="Magnuson J.K."/>
            <person name="Henrissat B."/>
            <person name="Wiebenga A."/>
            <person name="Simmons B.A."/>
            <person name="Makela M.R."/>
            <person name="De vries R.P."/>
            <person name="Grigoriev I.V."/>
            <person name="Mortensen U.H."/>
            <person name="Baker S.E."/>
            <person name="Andersen M.R."/>
        </authorList>
    </citation>
    <scope>NUCLEOTIDE SEQUENCE [LARGE SCALE GENOMIC DNA]</scope>
    <source>
        <strain evidence="2 3">ATCC 13157</strain>
    </source>
</reference>
<organism evidence="2 3">
    <name type="scientific">Aspergillus phoenicis ATCC 13157</name>
    <dbReference type="NCBI Taxonomy" id="1353007"/>
    <lineage>
        <taxon>Eukaryota</taxon>
        <taxon>Fungi</taxon>
        <taxon>Dikarya</taxon>
        <taxon>Ascomycota</taxon>
        <taxon>Pezizomycotina</taxon>
        <taxon>Eurotiomycetes</taxon>
        <taxon>Eurotiomycetidae</taxon>
        <taxon>Eurotiales</taxon>
        <taxon>Aspergillaceae</taxon>
        <taxon>Aspergillus</taxon>
    </lineage>
</organism>
<proteinExistence type="predicted"/>
<accession>A0A370PBM4</accession>